<accession>A0A381PEX8</accession>
<evidence type="ECO:0000313" key="1">
    <source>
        <dbReference type="EMBL" id="SUZ64908.1"/>
    </source>
</evidence>
<proteinExistence type="predicted"/>
<dbReference type="AlphaFoldDB" id="A0A381PEX8"/>
<name>A0A381PEX8_9ZZZZ</name>
<protein>
    <submittedName>
        <fullName evidence="1">Uncharacterized protein</fullName>
    </submittedName>
</protein>
<organism evidence="1">
    <name type="scientific">marine metagenome</name>
    <dbReference type="NCBI Taxonomy" id="408172"/>
    <lineage>
        <taxon>unclassified sequences</taxon>
        <taxon>metagenomes</taxon>
        <taxon>ecological metagenomes</taxon>
    </lineage>
</organism>
<sequence length="64" mass="7290">MYSAKISIRRMMSISDAFAQYIAVDIPLQLFMTLQMAINKRPDIPPHAGPLSYKLPNQQYIYAG</sequence>
<reference evidence="1" key="1">
    <citation type="submission" date="2018-05" db="EMBL/GenBank/DDBJ databases">
        <authorList>
            <person name="Lanie J.A."/>
            <person name="Ng W.-L."/>
            <person name="Kazmierczak K.M."/>
            <person name="Andrzejewski T.M."/>
            <person name="Davidsen T.M."/>
            <person name="Wayne K.J."/>
            <person name="Tettelin H."/>
            <person name="Glass J.I."/>
            <person name="Rusch D."/>
            <person name="Podicherti R."/>
            <person name="Tsui H.-C.T."/>
            <person name="Winkler M.E."/>
        </authorList>
    </citation>
    <scope>NUCLEOTIDE SEQUENCE</scope>
</reference>
<gene>
    <name evidence="1" type="ORF">METZ01_LOCUS17762</name>
</gene>
<dbReference type="EMBL" id="UINC01000946">
    <property type="protein sequence ID" value="SUZ64908.1"/>
    <property type="molecule type" value="Genomic_DNA"/>
</dbReference>